<keyword evidence="8" id="KW-0206">Cytoskeleton</keyword>
<dbReference type="SMART" id="SM00456">
    <property type="entry name" value="WW"/>
    <property type="match status" value="1"/>
</dbReference>
<feature type="domain" description="ZZ-type" evidence="12">
    <location>
        <begin position="219"/>
        <end position="275"/>
    </location>
</feature>
<evidence type="ECO:0000256" key="1">
    <source>
        <dbReference type="ARBA" id="ARBA00004245"/>
    </source>
</evidence>
<keyword evidence="2" id="KW-0963">Cytoplasm</keyword>
<dbReference type="Gene3D" id="1.10.238.10">
    <property type="entry name" value="EF-hand"/>
    <property type="match status" value="2"/>
</dbReference>
<evidence type="ECO:0000259" key="11">
    <source>
        <dbReference type="PROSITE" id="PS50020"/>
    </source>
</evidence>
<comment type="subcellular location">
    <subcellularLocation>
        <location evidence="1">Cytoplasm</location>
        <location evidence="1">Cytoskeleton</location>
    </subcellularLocation>
</comment>
<evidence type="ECO:0000256" key="3">
    <source>
        <dbReference type="ARBA" id="ARBA00022723"/>
    </source>
</evidence>
<dbReference type="PROSITE" id="PS01159">
    <property type="entry name" value="WW_DOMAIN_1"/>
    <property type="match status" value="1"/>
</dbReference>
<evidence type="ECO:0000256" key="6">
    <source>
        <dbReference type="ARBA" id="ARBA00022837"/>
    </source>
</evidence>
<dbReference type="Proteomes" id="UP001217089">
    <property type="component" value="Unassembled WGS sequence"/>
</dbReference>
<dbReference type="PANTHER" id="PTHR12268">
    <property type="entry name" value="E3 UBIQUITIN-PROTEIN LIGASE KCMF1"/>
    <property type="match status" value="1"/>
</dbReference>
<keyword evidence="6" id="KW-0106">Calcium</keyword>
<dbReference type="SUPFAM" id="SSF57850">
    <property type="entry name" value="RING/U-box"/>
    <property type="match status" value="1"/>
</dbReference>
<dbReference type="InterPro" id="IPR036020">
    <property type="entry name" value="WW_dom_sf"/>
</dbReference>
<keyword evidence="14" id="KW-1185">Reference proteome</keyword>
<evidence type="ECO:0000256" key="2">
    <source>
        <dbReference type="ARBA" id="ARBA00022490"/>
    </source>
</evidence>
<dbReference type="InterPro" id="IPR001202">
    <property type="entry name" value="WW_dom"/>
</dbReference>
<dbReference type="InterPro" id="IPR043145">
    <property type="entry name" value="Znf_ZZ_sf"/>
</dbReference>
<keyword evidence="4 9" id="KW-0863">Zinc-finger</keyword>
<dbReference type="CDD" id="cd00201">
    <property type="entry name" value="WW"/>
    <property type="match status" value="1"/>
</dbReference>
<sequence length="490" mass="56767">MEDSDDYHNLLTIGSEVFKFITFMIEAERIVDGWEQAETNKGVPYYISHRMQITTWDHPYLTKVMEELVHQVGLNTVKNVFNRHGYMDGCMDIIDCKEVLKLVTDLYMSADQGVTLQDDVAEIYGELLQNLMLNLFDTKDRVYKSVITFYQEVHDPSTYISEQNFTLLLQELMQLPDLLQESEAFGGQDVSSKDAGGGGIPEDMFYVWLLKEPQTLVWLPTFHRTAAAETIKHESKYRCLKCFNFDMCQICFFTGRTKKKHKLKHPIQEYCLATSSRDDTKAFENKKSIDDGLKQQRRELERSPKYSAQNQSPRSQNNASRSKTYSPRSKSFSPRFENSEYPPRFSYGFDYQEVPLPSGDDIYNDQQNGAAYDSLDLLDISPSHFTLPSFANSRVFLDEEAEMDDLVIKAEHMFPSNFSYSVYSKSTRDHDEMLQAASTIGTAMSEFLKVKSYLTFWLNLKHFDNRTVCGWFKSHQFFFLILKSFSQAIS</sequence>
<dbReference type="EMBL" id="JARBDR010000813">
    <property type="protein sequence ID" value="KAJ8306158.1"/>
    <property type="molecule type" value="Genomic_DNA"/>
</dbReference>
<dbReference type="Gene3D" id="3.30.60.90">
    <property type="match status" value="1"/>
</dbReference>
<accession>A0ABQ9ELN6</accession>
<reference evidence="13 14" key="1">
    <citation type="submission" date="2022-12" db="EMBL/GenBank/DDBJ databases">
        <title>Chromosome-level genome of Tegillarca granosa.</title>
        <authorList>
            <person name="Kim J."/>
        </authorList>
    </citation>
    <scope>NUCLEOTIDE SEQUENCE [LARGE SCALE GENOMIC DNA]</scope>
    <source>
        <strain evidence="13">Teg-2019</strain>
        <tissue evidence="13">Adductor muscle</tissue>
    </source>
</reference>
<dbReference type="Pfam" id="PF09069">
    <property type="entry name" value="EF-hand_3"/>
    <property type="match status" value="1"/>
</dbReference>
<organism evidence="13 14">
    <name type="scientific">Tegillarca granosa</name>
    <name type="common">Malaysian cockle</name>
    <name type="synonym">Anadara granosa</name>
    <dbReference type="NCBI Taxonomy" id="220873"/>
    <lineage>
        <taxon>Eukaryota</taxon>
        <taxon>Metazoa</taxon>
        <taxon>Spiralia</taxon>
        <taxon>Lophotrochozoa</taxon>
        <taxon>Mollusca</taxon>
        <taxon>Bivalvia</taxon>
        <taxon>Autobranchia</taxon>
        <taxon>Pteriomorphia</taxon>
        <taxon>Arcoida</taxon>
        <taxon>Arcoidea</taxon>
        <taxon>Arcidae</taxon>
        <taxon>Tegillarca</taxon>
    </lineage>
</organism>
<dbReference type="InterPro" id="IPR011992">
    <property type="entry name" value="EF-hand-dom_pair"/>
</dbReference>
<evidence type="ECO:0000256" key="4">
    <source>
        <dbReference type="ARBA" id="ARBA00022771"/>
    </source>
</evidence>
<name>A0ABQ9ELN6_TEGGR</name>
<keyword evidence="3" id="KW-0479">Metal-binding</keyword>
<keyword evidence="7" id="KW-0009">Actin-binding</keyword>
<dbReference type="Pfam" id="PF00397">
    <property type="entry name" value="WW"/>
    <property type="match status" value="1"/>
</dbReference>
<evidence type="ECO:0000313" key="13">
    <source>
        <dbReference type="EMBL" id="KAJ8306158.1"/>
    </source>
</evidence>
<feature type="domain" description="WW" evidence="11">
    <location>
        <begin position="28"/>
        <end position="61"/>
    </location>
</feature>
<dbReference type="PROSITE" id="PS50135">
    <property type="entry name" value="ZF_ZZ_2"/>
    <property type="match status" value="1"/>
</dbReference>
<dbReference type="PANTHER" id="PTHR12268:SF14">
    <property type="entry name" value="DYSTROPHIN-1"/>
    <property type="match status" value="1"/>
</dbReference>
<feature type="compositionally biased region" description="Polar residues" evidence="10">
    <location>
        <begin position="306"/>
        <end position="332"/>
    </location>
</feature>
<gene>
    <name evidence="13" type="ORF">KUTeg_016703</name>
</gene>
<protein>
    <recommendedName>
        <fullName evidence="15">Dystrophin</fullName>
    </recommendedName>
</protein>
<dbReference type="SUPFAM" id="SSF51045">
    <property type="entry name" value="WW domain"/>
    <property type="match status" value="1"/>
</dbReference>
<evidence type="ECO:0000256" key="5">
    <source>
        <dbReference type="ARBA" id="ARBA00022833"/>
    </source>
</evidence>
<evidence type="ECO:0000256" key="9">
    <source>
        <dbReference type="PROSITE-ProRule" id="PRU00228"/>
    </source>
</evidence>
<dbReference type="InterPro" id="IPR015154">
    <property type="entry name" value="EF-hand_dom_typ2"/>
</dbReference>
<evidence type="ECO:0008006" key="15">
    <source>
        <dbReference type="Google" id="ProtNLM"/>
    </source>
</evidence>
<dbReference type="Pfam" id="PF00569">
    <property type="entry name" value="ZZ"/>
    <property type="match status" value="1"/>
</dbReference>
<dbReference type="InterPro" id="IPR000433">
    <property type="entry name" value="Znf_ZZ"/>
</dbReference>
<evidence type="ECO:0000313" key="14">
    <source>
        <dbReference type="Proteomes" id="UP001217089"/>
    </source>
</evidence>
<proteinExistence type="predicted"/>
<dbReference type="Gene3D" id="2.20.70.10">
    <property type="match status" value="1"/>
</dbReference>
<feature type="region of interest" description="Disordered" evidence="10">
    <location>
        <begin position="298"/>
        <end position="338"/>
    </location>
</feature>
<comment type="caution">
    <text evidence="13">The sequence shown here is derived from an EMBL/GenBank/DDBJ whole genome shotgun (WGS) entry which is preliminary data.</text>
</comment>
<evidence type="ECO:0000259" key="12">
    <source>
        <dbReference type="PROSITE" id="PS50135"/>
    </source>
</evidence>
<evidence type="ECO:0000256" key="7">
    <source>
        <dbReference type="ARBA" id="ARBA00023203"/>
    </source>
</evidence>
<evidence type="ECO:0000256" key="10">
    <source>
        <dbReference type="SAM" id="MobiDB-lite"/>
    </source>
</evidence>
<dbReference type="PROSITE" id="PS50020">
    <property type="entry name" value="WW_DOMAIN_2"/>
    <property type="match status" value="1"/>
</dbReference>
<evidence type="ECO:0000256" key="8">
    <source>
        <dbReference type="ARBA" id="ARBA00023212"/>
    </source>
</evidence>
<dbReference type="SUPFAM" id="SSF47473">
    <property type="entry name" value="EF-hand"/>
    <property type="match status" value="1"/>
</dbReference>
<dbReference type="InterPro" id="IPR050774">
    <property type="entry name" value="KCMF1/Dystrophin"/>
</dbReference>
<keyword evidence="5" id="KW-0862">Zinc</keyword>